<accession>A0A655Q5W2</accession>
<protein>
    <submittedName>
        <fullName evidence="1">Uncharacterized protein</fullName>
    </submittedName>
</protein>
<dbReference type="EMBL" id="CWOW01000007">
    <property type="protein sequence ID" value="CSA43772.1"/>
    <property type="molecule type" value="Genomic_DNA"/>
</dbReference>
<evidence type="ECO:0000313" key="1">
    <source>
        <dbReference type="EMBL" id="CSA43772.1"/>
    </source>
</evidence>
<dbReference type="Proteomes" id="UP000044806">
    <property type="component" value="Unassembled WGS sequence"/>
</dbReference>
<evidence type="ECO:0000313" key="2">
    <source>
        <dbReference type="EMBL" id="CSB96482.1"/>
    </source>
</evidence>
<gene>
    <name evidence="1" type="ORF">ERS013165_01562</name>
    <name evidence="2" type="ORF">ERS013200_00182</name>
</gene>
<name>A0A655Q5W2_VIBCL</name>
<sequence>MRMFCLCVTEGDATITQPNGHIRFFKVHNSDRHIHSNIVAWHAKWRGKQLENIGSHTF</sequence>
<organism evidence="1 4">
    <name type="scientific">Vibrio cholerae</name>
    <dbReference type="NCBI Taxonomy" id="666"/>
    <lineage>
        <taxon>Bacteria</taxon>
        <taxon>Pseudomonadati</taxon>
        <taxon>Pseudomonadota</taxon>
        <taxon>Gammaproteobacteria</taxon>
        <taxon>Vibrionales</taxon>
        <taxon>Vibrionaceae</taxon>
        <taxon>Vibrio</taxon>
    </lineage>
</organism>
<dbReference type="AlphaFoldDB" id="A0A655Q5W2"/>
<dbReference type="EMBL" id="CWQY01000001">
    <property type="protein sequence ID" value="CSB96482.1"/>
    <property type="molecule type" value="Genomic_DNA"/>
</dbReference>
<proteinExistence type="predicted"/>
<dbReference type="Proteomes" id="UP000041770">
    <property type="component" value="Unassembled WGS sequence"/>
</dbReference>
<reference evidence="3 4" key="1">
    <citation type="submission" date="2015-07" db="EMBL/GenBank/DDBJ databases">
        <authorList>
            <consortium name="Pathogen Informatics"/>
        </authorList>
    </citation>
    <scope>NUCLEOTIDE SEQUENCE [LARGE SCALE GENOMIC DNA]</scope>
    <source>
        <strain evidence="2 3">A316</strain>
        <strain evidence="1 4">A51</strain>
    </source>
</reference>
<evidence type="ECO:0000313" key="4">
    <source>
        <dbReference type="Proteomes" id="UP000044806"/>
    </source>
</evidence>
<evidence type="ECO:0000313" key="3">
    <source>
        <dbReference type="Proteomes" id="UP000041770"/>
    </source>
</evidence>